<evidence type="ECO:0000256" key="4">
    <source>
        <dbReference type="SAM" id="MobiDB-lite"/>
    </source>
</evidence>
<keyword evidence="2 3" id="KW-0040">ANK repeat</keyword>
<dbReference type="Proteomes" id="UP000613740">
    <property type="component" value="Unassembled WGS sequence"/>
</dbReference>
<dbReference type="Pfam" id="PF13637">
    <property type="entry name" value="Ank_4"/>
    <property type="match status" value="1"/>
</dbReference>
<protein>
    <submittedName>
        <fullName evidence="5">Uncharacterized protein</fullName>
    </submittedName>
</protein>
<accession>A0A835WJ84</accession>
<comment type="caution">
    <text evidence="5">The sequence shown here is derived from an EMBL/GenBank/DDBJ whole genome shotgun (WGS) entry which is preliminary data.</text>
</comment>
<feature type="compositionally biased region" description="Pro residues" evidence="4">
    <location>
        <begin position="426"/>
        <end position="435"/>
    </location>
</feature>
<feature type="region of interest" description="Disordered" evidence="4">
    <location>
        <begin position="612"/>
        <end position="657"/>
    </location>
</feature>
<feature type="repeat" description="ANK" evidence="3">
    <location>
        <begin position="463"/>
        <end position="495"/>
    </location>
</feature>
<dbReference type="PANTHER" id="PTHR24173">
    <property type="entry name" value="ANKYRIN REPEAT CONTAINING"/>
    <property type="match status" value="1"/>
</dbReference>
<evidence type="ECO:0000313" key="6">
    <source>
        <dbReference type="Proteomes" id="UP000613740"/>
    </source>
</evidence>
<dbReference type="SUPFAM" id="SSF48403">
    <property type="entry name" value="Ankyrin repeat"/>
    <property type="match status" value="1"/>
</dbReference>
<sequence length="1590" mass="161832">MDGPADTAGTLLLPGCAALLADDVGVESLPPLPAGIGCSPMRLSMPGNGAGRNQTISFTPDTADHDSAAGMREGASQRELNAVSLLARVGSLRSLAIESVVDEPVHSACSSASFRVAVRPTLIKEASMKPRGLPEHKSNNVGGEQLHINLSPLPQPQKLSNNGSPAPSLGLNLSGAGALGGTVLVAAPVATLGTPTADLRARRISAPGQYPIHAENGPHGTAAQPNFTAGGPAVIPAGRFGSVTGGSPKKGFLFVEEDEKGGNGVGRGGPGKATGKAAVAALKARQEAEVAAKGGMRDSASGEASGTIYSVPPIPTAEWFDLLGADGARQGPGGGMCGCFGGGGGQIPPQVAQQRKWWRARLHASLQAADDEEMLDWIAFHNSRDGPARDAPELSAVLWLSLELPQPGAAPQFAKLLLRGGASPNAPRPTGPPGPAAAAAKAAPASHKGAGGSLGPGGVNWLAGLTPLMRAAELASPALVEVLLEAGADAAATQPGSGLTALHRALLATPPEAASASRCATPGVKSAIKKFSADVSASGDLESLPAYRCARLLLDALGLQRARGLRAAGGAAGSSAGVNTAGDFGLVRFARRHGRVEAARWLLSVGLEDEPEPAELSRKVTGEQEAAAEPVVMSQRPGMPSHAATGPKGGTDSSAAPMTGSSLVCTRNSFTSRNGVVSIGGCAISVGGGAVPVGGGAVSVGSGAISVGRGTVSLDSGAVFVGGGAVPVGGGAVLNGGGAVLNGGGAVLNGGGAAPSPAAAGGSKRSLMSTISSKRLTLPAEPPGGISLFGVAARASADGRGTSGPLLHTLSSNGRRAATFPFGDAGVTSSKKLLHLHTGESVERNQGMPMVQGEEPETQAAKLQGILDAALRSGCLEPLEEVLALPHVLTQAATPPNSGMGSGGATTEALSAAATAASHLASIANGRLEVVRRLLASCSSSAPGGGDAVDGAAAAVRYYLVSKATVLEAAAAAHGRAVDFYTVAGRQSEAVDSVLAAKQREAQEYGPGEELAARCQAAVVRTKTTRDTVVAALEKRRDAHVVAVEELLEKRLLGLSDASKVAETQVTSMVERMVEALGVEVKRLQREIEDARHEAASRMMMLEGQLSDLAFRKQMQMARDSPEARAAFNTRMDEYRKSVQAQRKALQRHLDDAARALELQSKRATTRAKAAGGWRTALSKRQQALAWEARNTAGKIKEAIAARSDQLMRSGRIPHLLLTLSQLGGEVARNATTASTGVNKTVGALLARASEARQSLGGWVTVGRQEMQEHLTGLVTAHSKALEQIIAAGAAGVSGVKVPRMPPAPDTARNLQNMDAASGLREYDLRDVSSAEGEARSAAAAALLELPRQVAAVDQVAEEVVAGCNEQIRDALPDSTLVDALSLSDFGPLLDHAAEELLGPGLEALLVEEMGLKGGVAKVELQLPTLNMDELVKPLDLNLADVDQGTIHARSIAGDTRRAGWADGGGSAAGGGGMPPPGYGMPPPGYGMPPLGYGMPPLGYGMPPPGYGMPPPGYGMPPPGYGMPPPGYGMPPPGYGMPPPHAAWGGWYGPPHHGYGHHKGHESEEDEVMSDGGNRHGGNKDNQDWGMSYS</sequence>
<dbReference type="OrthoDB" id="544837at2759"/>
<reference evidence="5" key="1">
    <citation type="journal article" date="2020" name="bioRxiv">
        <title>Comparative genomics of Chlamydomonas.</title>
        <authorList>
            <person name="Craig R.J."/>
            <person name="Hasan A.R."/>
            <person name="Ness R.W."/>
            <person name="Keightley P.D."/>
        </authorList>
    </citation>
    <scope>NUCLEOTIDE SEQUENCE</scope>
    <source>
        <strain evidence="5">CCAP 11/173</strain>
    </source>
</reference>
<dbReference type="PANTHER" id="PTHR24173:SF74">
    <property type="entry name" value="ANKYRIN REPEAT DOMAIN-CONTAINING PROTEIN 16"/>
    <property type="match status" value="1"/>
</dbReference>
<proteinExistence type="predicted"/>
<dbReference type="EMBL" id="JAEHOD010000016">
    <property type="protein sequence ID" value="KAG2448694.1"/>
    <property type="molecule type" value="Genomic_DNA"/>
</dbReference>
<dbReference type="Gene3D" id="1.25.40.20">
    <property type="entry name" value="Ankyrin repeat-containing domain"/>
    <property type="match status" value="1"/>
</dbReference>
<keyword evidence="1" id="KW-0677">Repeat</keyword>
<keyword evidence="6" id="KW-1185">Reference proteome</keyword>
<dbReference type="InterPro" id="IPR002110">
    <property type="entry name" value="Ankyrin_rpt"/>
</dbReference>
<organism evidence="5 6">
    <name type="scientific">Chlamydomonas schloesseri</name>
    <dbReference type="NCBI Taxonomy" id="2026947"/>
    <lineage>
        <taxon>Eukaryota</taxon>
        <taxon>Viridiplantae</taxon>
        <taxon>Chlorophyta</taxon>
        <taxon>core chlorophytes</taxon>
        <taxon>Chlorophyceae</taxon>
        <taxon>CS clade</taxon>
        <taxon>Chlamydomonadales</taxon>
        <taxon>Chlamydomonadaceae</taxon>
        <taxon>Chlamydomonas</taxon>
    </lineage>
</organism>
<feature type="compositionally biased region" description="Low complexity" evidence="4">
    <location>
        <begin position="436"/>
        <end position="448"/>
    </location>
</feature>
<dbReference type="InterPro" id="IPR036770">
    <property type="entry name" value="Ankyrin_rpt-contain_sf"/>
</dbReference>
<feature type="region of interest" description="Disordered" evidence="4">
    <location>
        <begin position="420"/>
        <end position="453"/>
    </location>
</feature>
<dbReference type="PROSITE" id="PS50088">
    <property type="entry name" value="ANK_REPEAT"/>
    <property type="match status" value="1"/>
</dbReference>
<evidence type="ECO:0000313" key="5">
    <source>
        <dbReference type="EMBL" id="KAG2448694.1"/>
    </source>
</evidence>
<dbReference type="PROSITE" id="PS50297">
    <property type="entry name" value="ANK_REP_REGION"/>
    <property type="match status" value="1"/>
</dbReference>
<gene>
    <name evidence="5" type="ORF">HYH02_006050</name>
</gene>
<evidence type="ECO:0000256" key="1">
    <source>
        <dbReference type="ARBA" id="ARBA00022737"/>
    </source>
</evidence>
<name>A0A835WJ84_9CHLO</name>
<evidence type="ECO:0000256" key="2">
    <source>
        <dbReference type="ARBA" id="ARBA00023043"/>
    </source>
</evidence>
<evidence type="ECO:0000256" key="3">
    <source>
        <dbReference type="PROSITE-ProRule" id="PRU00023"/>
    </source>
</evidence>
<feature type="region of interest" description="Disordered" evidence="4">
    <location>
        <begin position="1555"/>
        <end position="1590"/>
    </location>
</feature>